<keyword evidence="6" id="KW-1185">Reference proteome</keyword>
<feature type="repeat" description="ANK" evidence="3">
    <location>
        <begin position="52"/>
        <end position="84"/>
    </location>
</feature>
<dbReference type="EMBL" id="KB312001">
    <property type="protein sequence ID" value="ELT88071.1"/>
    <property type="molecule type" value="Genomic_DNA"/>
</dbReference>
<dbReference type="AlphaFoldDB" id="R7T537"/>
<reference evidence="4 6" key="2">
    <citation type="journal article" date="2013" name="Nature">
        <title>Insights into bilaterian evolution from three spiralian genomes.</title>
        <authorList>
            <person name="Simakov O."/>
            <person name="Marletaz F."/>
            <person name="Cho S.J."/>
            <person name="Edsinger-Gonzales E."/>
            <person name="Havlak P."/>
            <person name="Hellsten U."/>
            <person name="Kuo D.H."/>
            <person name="Larsson T."/>
            <person name="Lv J."/>
            <person name="Arendt D."/>
            <person name="Savage R."/>
            <person name="Osoegawa K."/>
            <person name="de Jong P."/>
            <person name="Grimwood J."/>
            <person name="Chapman J.A."/>
            <person name="Shapiro H."/>
            <person name="Aerts A."/>
            <person name="Otillar R.P."/>
            <person name="Terry A.Y."/>
            <person name="Boore J.L."/>
            <person name="Grigoriev I.V."/>
            <person name="Lindberg D.R."/>
            <person name="Seaver E.C."/>
            <person name="Weisblat D.A."/>
            <person name="Putnam N.H."/>
            <person name="Rokhsar D.S."/>
        </authorList>
    </citation>
    <scope>NUCLEOTIDE SEQUENCE</scope>
    <source>
        <strain evidence="4 6">I ESC-2004</strain>
    </source>
</reference>
<feature type="non-terminal residue" evidence="4">
    <location>
        <position position="105"/>
    </location>
</feature>
<dbReference type="SMART" id="SM00248">
    <property type="entry name" value="ANK"/>
    <property type="match status" value="2"/>
</dbReference>
<dbReference type="EMBL" id="AMQN01015545">
    <property type="status" value="NOT_ANNOTATED_CDS"/>
    <property type="molecule type" value="Genomic_DNA"/>
</dbReference>
<sequence>MTLFVETGLDATQIDHRGASLLHHAAASGLCDVLQMLIDHPGTQSVNQTDKNESTPLHYAVAANCAETTQILLNNGSERNAKDCKGRTAWDLAKMFGFVNIMGMI</sequence>
<dbReference type="OrthoDB" id="426293at2759"/>
<evidence type="ECO:0000313" key="4">
    <source>
        <dbReference type="EMBL" id="ELT88071.1"/>
    </source>
</evidence>
<reference evidence="5" key="3">
    <citation type="submission" date="2015-06" db="UniProtKB">
        <authorList>
            <consortium name="EnsemblMetazoa"/>
        </authorList>
    </citation>
    <scope>IDENTIFICATION</scope>
</reference>
<dbReference type="HOGENOM" id="CLU_000134_18_9_1"/>
<dbReference type="EnsemblMetazoa" id="CapteT136695">
    <property type="protein sequence ID" value="CapteP136695"/>
    <property type="gene ID" value="CapteG136695"/>
</dbReference>
<dbReference type="Gene3D" id="1.25.40.20">
    <property type="entry name" value="Ankyrin repeat-containing domain"/>
    <property type="match status" value="1"/>
</dbReference>
<reference evidence="6" key="1">
    <citation type="submission" date="2012-12" db="EMBL/GenBank/DDBJ databases">
        <authorList>
            <person name="Hellsten U."/>
            <person name="Grimwood J."/>
            <person name="Chapman J.A."/>
            <person name="Shapiro H."/>
            <person name="Aerts A."/>
            <person name="Otillar R.P."/>
            <person name="Terry A.Y."/>
            <person name="Boore J.L."/>
            <person name="Simakov O."/>
            <person name="Marletaz F."/>
            <person name="Cho S.-J."/>
            <person name="Edsinger-Gonzales E."/>
            <person name="Havlak P."/>
            <person name="Kuo D.-H."/>
            <person name="Larsson T."/>
            <person name="Lv J."/>
            <person name="Arendt D."/>
            <person name="Savage R."/>
            <person name="Osoegawa K."/>
            <person name="de Jong P."/>
            <person name="Lindberg D.R."/>
            <person name="Seaver E.C."/>
            <person name="Weisblat D.A."/>
            <person name="Putnam N.H."/>
            <person name="Grigoriev I.V."/>
            <person name="Rokhsar D.S."/>
        </authorList>
    </citation>
    <scope>NUCLEOTIDE SEQUENCE</scope>
    <source>
        <strain evidence="6">I ESC-2004</strain>
    </source>
</reference>
<evidence type="ECO:0000313" key="6">
    <source>
        <dbReference type="Proteomes" id="UP000014760"/>
    </source>
</evidence>
<dbReference type="STRING" id="283909.R7T537"/>
<dbReference type="PANTHER" id="PTHR24171">
    <property type="entry name" value="ANKYRIN REPEAT DOMAIN-CONTAINING PROTEIN 39-RELATED"/>
    <property type="match status" value="1"/>
</dbReference>
<accession>R7T537</accession>
<protein>
    <submittedName>
        <fullName evidence="4 5">Uncharacterized protein</fullName>
    </submittedName>
</protein>
<keyword evidence="2 3" id="KW-0040">ANK repeat</keyword>
<keyword evidence="1" id="KW-0677">Repeat</keyword>
<dbReference type="Pfam" id="PF12796">
    <property type="entry name" value="Ank_2"/>
    <property type="match status" value="1"/>
</dbReference>
<evidence type="ECO:0000313" key="5">
    <source>
        <dbReference type="EnsemblMetazoa" id="CapteP136695"/>
    </source>
</evidence>
<proteinExistence type="predicted"/>
<dbReference type="Proteomes" id="UP000014760">
    <property type="component" value="Unassembled WGS sequence"/>
</dbReference>
<dbReference type="PANTHER" id="PTHR24171:SF9">
    <property type="entry name" value="ANKYRIN REPEAT DOMAIN-CONTAINING PROTEIN 39"/>
    <property type="match status" value="1"/>
</dbReference>
<dbReference type="InterPro" id="IPR002110">
    <property type="entry name" value="Ankyrin_rpt"/>
</dbReference>
<dbReference type="PROSITE" id="PS50297">
    <property type="entry name" value="ANK_REP_REGION"/>
    <property type="match status" value="1"/>
</dbReference>
<evidence type="ECO:0000256" key="3">
    <source>
        <dbReference type="PROSITE-ProRule" id="PRU00023"/>
    </source>
</evidence>
<evidence type="ECO:0000256" key="1">
    <source>
        <dbReference type="ARBA" id="ARBA00022737"/>
    </source>
</evidence>
<dbReference type="SUPFAM" id="SSF48403">
    <property type="entry name" value="Ankyrin repeat"/>
    <property type="match status" value="1"/>
</dbReference>
<name>R7T537_CAPTE</name>
<evidence type="ECO:0000256" key="2">
    <source>
        <dbReference type="ARBA" id="ARBA00023043"/>
    </source>
</evidence>
<gene>
    <name evidence="4" type="ORF">CAPTEDRAFT_136695</name>
</gene>
<organism evidence="4">
    <name type="scientific">Capitella teleta</name>
    <name type="common">Polychaete worm</name>
    <dbReference type="NCBI Taxonomy" id="283909"/>
    <lineage>
        <taxon>Eukaryota</taxon>
        <taxon>Metazoa</taxon>
        <taxon>Spiralia</taxon>
        <taxon>Lophotrochozoa</taxon>
        <taxon>Annelida</taxon>
        <taxon>Polychaeta</taxon>
        <taxon>Sedentaria</taxon>
        <taxon>Scolecida</taxon>
        <taxon>Capitellidae</taxon>
        <taxon>Capitella</taxon>
    </lineage>
</organism>
<dbReference type="PROSITE" id="PS50088">
    <property type="entry name" value="ANK_REPEAT"/>
    <property type="match status" value="1"/>
</dbReference>
<dbReference type="InterPro" id="IPR036770">
    <property type="entry name" value="Ankyrin_rpt-contain_sf"/>
</dbReference>